<dbReference type="InterPro" id="IPR058651">
    <property type="entry name" value="HTH_VMAP-M9"/>
</dbReference>
<evidence type="ECO:0000259" key="2">
    <source>
        <dbReference type="Pfam" id="PF26355"/>
    </source>
</evidence>
<dbReference type="EMBL" id="JADEXN010000418">
    <property type="protein sequence ID" value="MBE9042714.1"/>
    <property type="molecule type" value="Genomic_DNA"/>
</dbReference>
<evidence type="ECO:0000256" key="1">
    <source>
        <dbReference type="SAM" id="MobiDB-lite"/>
    </source>
</evidence>
<feature type="domain" description="vWA-MoxR associated protein N-terminal HTH" evidence="2">
    <location>
        <begin position="1"/>
        <end position="84"/>
    </location>
</feature>
<evidence type="ECO:0000313" key="4">
    <source>
        <dbReference type="Proteomes" id="UP000621799"/>
    </source>
</evidence>
<comment type="caution">
    <text evidence="3">The sequence shown here is derived from an EMBL/GenBank/DDBJ whole genome shotgun (WGS) entry which is preliminary data.</text>
</comment>
<protein>
    <recommendedName>
        <fullName evidence="2">vWA-MoxR associated protein N-terminal HTH domain-containing protein</fullName>
    </recommendedName>
</protein>
<gene>
    <name evidence="3" type="ORF">IQ235_18295</name>
</gene>
<accession>A0A928ZAC8</accession>
<dbReference type="Pfam" id="PF26355">
    <property type="entry name" value="HTH_VMAP-M9"/>
    <property type="match status" value="1"/>
</dbReference>
<dbReference type="Proteomes" id="UP000621799">
    <property type="component" value="Unassembled WGS sequence"/>
</dbReference>
<evidence type="ECO:0000313" key="3">
    <source>
        <dbReference type="EMBL" id="MBE9042714.1"/>
    </source>
</evidence>
<keyword evidence="4" id="KW-1185">Reference proteome</keyword>
<proteinExistence type="predicted"/>
<name>A0A928ZAC8_9CYAN</name>
<reference evidence="3" key="1">
    <citation type="submission" date="2020-10" db="EMBL/GenBank/DDBJ databases">
        <authorList>
            <person name="Castelo-Branco R."/>
            <person name="Eusebio N."/>
            <person name="Adriana R."/>
            <person name="Vieira A."/>
            <person name="Brugerolle De Fraissinette N."/>
            <person name="Rezende De Castro R."/>
            <person name="Schneider M.P."/>
            <person name="Vasconcelos V."/>
            <person name="Leao P.N."/>
        </authorList>
    </citation>
    <scope>NUCLEOTIDE SEQUENCE</scope>
    <source>
        <strain evidence="3">LEGE 11467</strain>
    </source>
</reference>
<sequence>MQVDEIVKLIDEAVYAKTGKHLNDLQRGIIEGTLKRQKYSEIAEGYNCTPGHAKDVGYELLQLLSDVFEEPVDKKNLKSVLERQDNLNISFGDSSRNVIGFINVCSDSSDSDPKNDCPQTQPDRQHNLTETEIEAIAKLRQFGLDSTQIAEALQLSLDEIEKLKSEEVS</sequence>
<dbReference type="AlphaFoldDB" id="A0A928ZAC8"/>
<feature type="region of interest" description="Disordered" evidence="1">
    <location>
        <begin position="108"/>
        <end position="129"/>
    </location>
</feature>
<organism evidence="3 4">
    <name type="scientific">Zarconia navalis LEGE 11467</name>
    <dbReference type="NCBI Taxonomy" id="1828826"/>
    <lineage>
        <taxon>Bacteria</taxon>
        <taxon>Bacillati</taxon>
        <taxon>Cyanobacteriota</taxon>
        <taxon>Cyanophyceae</taxon>
        <taxon>Oscillatoriophycideae</taxon>
        <taxon>Oscillatoriales</taxon>
        <taxon>Oscillatoriales incertae sedis</taxon>
        <taxon>Zarconia</taxon>
        <taxon>Zarconia navalis</taxon>
    </lineage>
</organism>